<reference evidence="4" key="1">
    <citation type="journal article" date="2019" name="Int. J. Syst. Evol. Microbiol.">
        <title>The Global Catalogue of Microorganisms (GCM) 10K type strain sequencing project: providing services to taxonomists for standard genome sequencing and annotation.</title>
        <authorList>
            <consortium name="The Broad Institute Genomics Platform"/>
            <consortium name="The Broad Institute Genome Sequencing Center for Infectious Disease"/>
            <person name="Wu L."/>
            <person name="Ma J."/>
        </authorList>
    </citation>
    <scope>NUCLEOTIDE SEQUENCE [LARGE SCALE GENOMIC DNA]</scope>
    <source>
        <strain evidence="4">CGMCC 4.7682</strain>
    </source>
</reference>
<organism evidence="3 4">
    <name type="scientific">Amycolatopsis halotolerans</name>
    <dbReference type="NCBI Taxonomy" id="330083"/>
    <lineage>
        <taxon>Bacteria</taxon>
        <taxon>Bacillati</taxon>
        <taxon>Actinomycetota</taxon>
        <taxon>Actinomycetes</taxon>
        <taxon>Pseudonocardiales</taxon>
        <taxon>Pseudonocardiaceae</taxon>
        <taxon>Amycolatopsis</taxon>
    </lineage>
</organism>
<sequence length="250" mass="25862">MDLELRGKRALVTGGTRGIGKAVVLALAKDGVDVVTCARGRGESMAALRAELDAIGGDHLVCEADIAAPGEAERLAGLCAARSGRLDLVVHNAAAVGQCGYRELGLAEWTAVLSANLTAVHELTAAVLPLLGRGSSVVAMSSRSAELGLAGRAHYTASKAALQGWSRSLAREYGPSGIRFNLLTLGMVRTEVYDDLAEADRAALLARFRPVIALERLAEPAEAADAVRWLASDLAGYVTGSAVTVDGALC</sequence>
<keyword evidence="3" id="KW-0560">Oxidoreductase</keyword>
<proteinExistence type="inferred from homology"/>
<gene>
    <name evidence="3" type="ORF">ACFORO_04390</name>
</gene>
<dbReference type="PROSITE" id="PS00061">
    <property type="entry name" value="ADH_SHORT"/>
    <property type="match status" value="1"/>
</dbReference>
<dbReference type="InterPro" id="IPR002347">
    <property type="entry name" value="SDR_fam"/>
</dbReference>
<dbReference type="SMART" id="SM00822">
    <property type="entry name" value="PKS_KR"/>
    <property type="match status" value="1"/>
</dbReference>
<keyword evidence="4" id="KW-1185">Reference proteome</keyword>
<evidence type="ECO:0000313" key="3">
    <source>
        <dbReference type="EMBL" id="MFC3509393.1"/>
    </source>
</evidence>
<name>A0ABV7QCX1_9PSEU</name>
<dbReference type="PANTHER" id="PTHR42879:SF2">
    <property type="entry name" value="3-OXOACYL-[ACYL-CARRIER-PROTEIN] REDUCTASE FABG"/>
    <property type="match status" value="1"/>
</dbReference>
<dbReference type="InterPro" id="IPR036291">
    <property type="entry name" value="NAD(P)-bd_dom_sf"/>
</dbReference>
<dbReference type="GO" id="GO:0016491">
    <property type="term" value="F:oxidoreductase activity"/>
    <property type="evidence" value="ECO:0007669"/>
    <property type="project" value="UniProtKB-KW"/>
</dbReference>
<comment type="caution">
    <text evidence="3">The sequence shown here is derived from an EMBL/GenBank/DDBJ whole genome shotgun (WGS) entry which is preliminary data.</text>
</comment>
<dbReference type="InterPro" id="IPR057326">
    <property type="entry name" value="KR_dom"/>
</dbReference>
<dbReference type="SUPFAM" id="SSF51735">
    <property type="entry name" value="NAD(P)-binding Rossmann-fold domains"/>
    <property type="match status" value="1"/>
</dbReference>
<dbReference type="PRINTS" id="PR00081">
    <property type="entry name" value="GDHRDH"/>
</dbReference>
<dbReference type="CDD" id="cd05233">
    <property type="entry name" value="SDR_c"/>
    <property type="match status" value="1"/>
</dbReference>
<evidence type="ECO:0000256" key="1">
    <source>
        <dbReference type="ARBA" id="ARBA00006484"/>
    </source>
</evidence>
<accession>A0ABV7QCX1</accession>
<dbReference type="Gene3D" id="3.40.50.720">
    <property type="entry name" value="NAD(P)-binding Rossmann-like Domain"/>
    <property type="match status" value="1"/>
</dbReference>
<protein>
    <submittedName>
        <fullName evidence="3">SDR family NAD(P)-dependent oxidoreductase</fullName>
        <ecNumber evidence="3">1.1.1.-</ecNumber>
    </submittedName>
</protein>
<comment type="similarity">
    <text evidence="1">Belongs to the short-chain dehydrogenases/reductases (SDR) family.</text>
</comment>
<dbReference type="PRINTS" id="PR00080">
    <property type="entry name" value="SDRFAMILY"/>
</dbReference>
<evidence type="ECO:0000313" key="4">
    <source>
        <dbReference type="Proteomes" id="UP001595764"/>
    </source>
</evidence>
<dbReference type="EC" id="1.1.1.-" evidence="3"/>
<dbReference type="Pfam" id="PF13561">
    <property type="entry name" value="adh_short_C2"/>
    <property type="match status" value="1"/>
</dbReference>
<dbReference type="Proteomes" id="UP001595764">
    <property type="component" value="Unassembled WGS sequence"/>
</dbReference>
<evidence type="ECO:0000259" key="2">
    <source>
        <dbReference type="SMART" id="SM00822"/>
    </source>
</evidence>
<dbReference type="InterPro" id="IPR050259">
    <property type="entry name" value="SDR"/>
</dbReference>
<dbReference type="EMBL" id="JBHRWI010000004">
    <property type="protein sequence ID" value="MFC3509393.1"/>
    <property type="molecule type" value="Genomic_DNA"/>
</dbReference>
<dbReference type="InterPro" id="IPR020904">
    <property type="entry name" value="Sc_DH/Rdtase_CS"/>
</dbReference>
<dbReference type="RefSeq" id="WP_377869591.1">
    <property type="nucleotide sequence ID" value="NZ_JBHMAY010000012.1"/>
</dbReference>
<feature type="domain" description="Ketoreductase" evidence="2">
    <location>
        <begin position="8"/>
        <end position="186"/>
    </location>
</feature>
<dbReference type="PANTHER" id="PTHR42879">
    <property type="entry name" value="3-OXOACYL-(ACYL-CARRIER-PROTEIN) REDUCTASE"/>
    <property type="match status" value="1"/>
</dbReference>